<sequence length="496" mass="49615">MAMMMTGRVLLVCALCVLWCGAGGGGCDDTPQALLSGSGGGTVVGNGAGQSGGADNAFFASETNGESEGHRLEGTDLGQINSSPRGGAVGLDNKLAVIPAGSPVTRNQVLSNEALSLQSPPSPKPSAPELQDLPEGPAVSGGSQGGGADNAVGGVVGPSGSSSGSGVKSMVSASFSAGTLSPPNPVDGDVLQGGKGTTATLSMDSSEESVNSQSAEPPAPAQPNLDRQEASTSDAENHSSIKPHTAGNQVVNGGATGKENKQRAAVTGGPSSDTQSTTLQPAPQEQPKTEPIIVPAGKERTTDPHSREKEERDSKKAPPPPPPPPPANSAGGTPAAKDLQISTEEMHQTSPSETQKELLGQETPSKDDAEDQNTEGTATSDSVKDEAASSLVETTASPISTSGGADTKSVASKDADNAQQPNHKETHKDPEPQNTNHAFTATEALPQTAIPLTTAPTDDKTTPGDSDSSTTASRTTSPLLLLLVVVCAAAAAVVAA</sequence>
<dbReference type="EMBL" id="JABDHM010000027">
    <property type="protein sequence ID" value="KAF5222426.1"/>
    <property type="molecule type" value="Genomic_DNA"/>
</dbReference>
<name>A0A7J6Y7K4_TRYCR</name>
<feature type="compositionally biased region" description="Low complexity" evidence="1">
    <location>
        <begin position="465"/>
        <end position="475"/>
    </location>
</feature>
<reference evidence="3 4" key="1">
    <citation type="journal article" date="2019" name="Genome Biol. Evol.">
        <title>Nanopore Sequencing Significantly Improves Genome Assembly of the Protozoan Parasite Trypanosoma cruzi.</title>
        <authorList>
            <person name="Diaz-Viraque F."/>
            <person name="Pita S."/>
            <person name="Greif G."/>
            <person name="de Souza R.C.M."/>
            <person name="Iraola G."/>
            <person name="Robello C."/>
        </authorList>
    </citation>
    <scope>NUCLEOTIDE SEQUENCE [LARGE SCALE GENOMIC DNA]</scope>
    <source>
        <strain evidence="3 4">Berenice</strain>
    </source>
</reference>
<comment type="caution">
    <text evidence="3">The sequence shown here is derived from an EMBL/GenBank/DDBJ whole genome shotgun (WGS) entry which is preliminary data.</text>
</comment>
<organism evidence="3 4">
    <name type="scientific">Trypanosoma cruzi</name>
    <dbReference type="NCBI Taxonomy" id="5693"/>
    <lineage>
        <taxon>Eukaryota</taxon>
        <taxon>Discoba</taxon>
        <taxon>Euglenozoa</taxon>
        <taxon>Kinetoplastea</taxon>
        <taxon>Metakinetoplastina</taxon>
        <taxon>Trypanosomatida</taxon>
        <taxon>Trypanosomatidae</taxon>
        <taxon>Trypanosoma</taxon>
        <taxon>Schizotrypanum</taxon>
    </lineage>
</organism>
<feature type="compositionally biased region" description="Polar residues" evidence="1">
    <location>
        <begin position="230"/>
        <end position="251"/>
    </location>
</feature>
<feature type="compositionally biased region" description="Pro residues" evidence="1">
    <location>
        <begin position="317"/>
        <end position="327"/>
    </location>
</feature>
<keyword evidence="2" id="KW-0732">Signal</keyword>
<proteinExistence type="predicted"/>
<feature type="compositionally biased region" description="Polar residues" evidence="1">
    <location>
        <begin position="340"/>
        <end position="353"/>
    </location>
</feature>
<dbReference type="Proteomes" id="UP000583944">
    <property type="component" value="Unassembled WGS sequence"/>
</dbReference>
<feature type="region of interest" description="Disordered" evidence="1">
    <location>
        <begin position="115"/>
        <end position="475"/>
    </location>
</feature>
<feature type="compositionally biased region" description="Basic and acidic residues" evidence="1">
    <location>
        <begin position="411"/>
        <end position="431"/>
    </location>
</feature>
<accession>A0A7J6Y7K4</accession>
<feature type="compositionally biased region" description="Polar residues" evidence="1">
    <location>
        <begin position="391"/>
        <end position="404"/>
    </location>
</feature>
<feature type="compositionally biased region" description="Low complexity" evidence="1">
    <location>
        <begin position="149"/>
        <end position="174"/>
    </location>
</feature>
<dbReference type="VEuPathDB" id="TriTrypDB:BCY84_08575"/>
<dbReference type="VEuPathDB" id="TriTrypDB:ECC02_004462"/>
<evidence type="ECO:0000256" key="2">
    <source>
        <dbReference type="SAM" id="SignalP"/>
    </source>
</evidence>
<feature type="compositionally biased region" description="Polar residues" evidence="1">
    <location>
        <begin position="197"/>
        <end position="211"/>
    </location>
</feature>
<dbReference type="AlphaFoldDB" id="A0A7J6Y7K4"/>
<feature type="compositionally biased region" description="Basic and acidic residues" evidence="1">
    <location>
        <begin position="297"/>
        <end position="316"/>
    </location>
</feature>
<feature type="signal peptide" evidence="2">
    <location>
        <begin position="1"/>
        <end position="27"/>
    </location>
</feature>
<gene>
    <name evidence="3" type="ORF">ECC02_004462</name>
</gene>
<evidence type="ECO:0000256" key="1">
    <source>
        <dbReference type="SAM" id="MobiDB-lite"/>
    </source>
</evidence>
<evidence type="ECO:0000313" key="4">
    <source>
        <dbReference type="Proteomes" id="UP000583944"/>
    </source>
</evidence>
<protein>
    <submittedName>
        <fullName evidence="3">Mucin-associated surface protein (MASP) subgroup S080</fullName>
    </submittedName>
</protein>
<feature type="chain" id="PRO_5029741713" evidence="2">
    <location>
        <begin position="28"/>
        <end position="496"/>
    </location>
</feature>
<feature type="region of interest" description="Disordered" evidence="1">
    <location>
        <begin position="65"/>
        <end position="85"/>
    </location>
</feature>
<evidence type="ECO:0000313" key="3">
    <source>
        <dbReference type="EMBL" id="KAF5222426.1"/>
    </source>
</evidence>
<feature type="compositionally biased region" description="Polar residues" evidence="1">
    <location>
        <begin position="269"/>
        <end position="283"/>
    </location>
</feature>